<dbReference type="EMBL" id="JAVFKD010000015">
    <property type="protein sequence ID" value="KAK5989391.1"/>
    <property type="molecule type" value="Genomic_DNA"/>
</dbReference>
<evidence type="ECO:0008006" key="4">
    <source>
        <dbReference type="Google" id="ProtNLM"/>
    </source>
</evidence>
<protein>
    <recommendedName>
        <fullName evidence="4">Cyanovirin-N domain-containing protein</fullName>
    </recommendedName>
</protein>
<proteinExistence type="predicted"/>
<evidence type="ECO:0000313" key="3">
    <source>
        <dbReference type="Proteomes" id="UP001338125"/>
    </source>
</evidence>
<gene>
    <name evidence="2" type="ORF">PT974_10910</name>
</gene>
<evidence type="ECO:0000256" key="1">
    <source>
        <dbReference type="SAM" id="SignalP"/>
    </source>
</evidence>
<feature type="chain" id="PRO_5047363963" description="Cyanovirin-N domain-containing protein" evidence="1">
    <location>
        <begin position="22"/>
        <end position="155"/>
    </location>
</feature>
<evidence type="ECO:0000313" key="2">
    <source>
        <dbReference type="EMBL" id="KAK5989391.1"/>
    </source>
</evidence>
<accession>A0ABR0SCN3</accession>
<keyword evidence="3" id="KW-1185">Reference proteome</keyword>
<reference evidence="2 3" key="1">
    <citation type="submission" date="2024-01" db="EMBL/GenBank/DDBJ databases">
        <title>Complete genome of Cladobotryum mycophilum ATHUM6906.</title>
        <authorList>
            <person name="Christinaki A.C."/>
            <person name="Myridakis A.I."/>
            <person name="Kouvelis V.N."/>
        </authorList>
    </citation>
    <scope>NUCLEOTIDE SEQUENCE [LARGE SCALE GENOMIC DNA]</scope>
    <source>
        <strain evidence="2 3">ATHUM6906</strain>
    </source>
</reference>
<feature type="signal peptide" evidence="1">
    <location>
        <begin position="1"/>
        <end position="21"/>
    </location>
</feature>
<dbReference type="Proteomes" id="UP001338125">
    <property type="component" value="Unassembled WGS sequence"/>
</dbReference>
<keyword evidence="1" id="KW-0732">Signal</keyword>
<sequence>MLFKANVVLMALAALTQHVEAGRLYCANACESIGGPTGGGHACNNSHYWAIEDDNQDSKTCTSTGPSGSTFSGGLCGGVSRAETPRNWYNPWGQGIAGNCGGVNRQLSVWTSGSTLYLRTADGYQTSCDTGKNLNQGASESSGNISFGCEIALNW</sequence>
<organism evidence="2 3">
    <name type="scientific">Cladobotryum mycophilum</name>
    <dbReference type="NCBI Taxonomy" id="491253"/>
    <lineage>
        <taxon>Eukaryota</taxon>
        <taxon>Fungi</taxon>
        <taxon>Dikarya</taxon>
        <taxon>Ascomycota</taxon>
        <taxon>Pezizomycotina</taxon>
        <taxon>Sordariomycetes</taxon>
        <taxon>Hypocreomycetidae</taxon>
        <taxon>Hypocreales</taxon>
        <taxon>Hypocreaceae</taxon>
        <taxon>Cladobotryum</taxon>
    </lineage>
</organism>
<comment type="caution">
    <text evidence="2">The sequence shown here is derived from an EMBL/GenBank/DDBJ whole genome shotgun (WGS) entry which is preliminary data.</text>
</comment>
<name>A0ABR0SCN3_9HYPO</name>